<gene>
    <name evidence="1" type="ORF">phytr_12250</name>
</gene>
<reference evidence="1 2" key="1">
    <citation type="submission" date="2018-03" db="EMBL/GenBank/DDBJ databases">
        <title>A gene transfer event suggests a long-term partnership between eustigmatophyte algae and a novel lineage of endosymbiotic bacteria.</title>
        <authorList>
            <person name="Yurchenko T."/>
            <person name="Sevcikova T."/>
            <person name="Pribyl P."/>
            <person name="El Karkouri K."/>
            <person name="Klimes V."/>
            <person name="Amaral R."/>
            <person name="Zbrankova V."/>
            <person name="Kim E."/>
            <person name="Raoult D."/>
            <person name="Santos L.M.A."/>
            <person name="Elias M."/>
        </authorList>
    </citation>
    <scope>NUCLEOTIDE SEQUENCE [LARGE SCALE GENOMIC DNA]</scope>
    <source>
        <strain evidence="1">CCALA 838</strain>
    </source>
</reference>
<protein>
    <recommendedName>
        <fullName evidence="3">Methyltransferase</fullName>
    </recommendedName>
</protein>
<dbReference type="OrthoDB" id="465636at2"/>
<dbReference type="Gene3D" id="3.40.50.150">
    <property type="entry name" value="Vaccinia Virus protein VP39"/>
    <property type="match status" value="1"/>
</dbReference>
<evidence type="ECO:0000313" key="1">
    <source>
        <dbReference type="EMBL" id="AVP88150.1"/>
    </source>
</evidence>
<dbReference type="KEGG" id="ptc:phytr_12250"/>
<proteinExistence type="predicted"/>
<dbReference type="AlphaFoldDB" id="A0A2P1PA61"/>
<evidence type="ECO:0000313" key="2">
    <source>
        <dbReference type="Proteomes" id="UP000241762"/>
    </source>
</evidence>
<dbReference type="InterPro" id="IPR029063">
    <property type="entry name" value="SAM-dependent_MTases_sf"/>
</dbReference>
<accession>A0A2P1PA61</accession>
<dbReference type="Proteomes" id="UP000241762">
    <property type="component" value="Chromosome"/>
</dbReference>
<name>A0A2P1PA61_9RICK</name>
<sequence length="332" mass="37868">MLDLLVNIKNFVLSIFQGINKGLNRLVDLVPETFTEFKNLKTRFLNLESTNFENAEEHLRKGNINDAILRLNIIKKLIAPQKSMQANYYLAWCYFLKGNIEKSLSYLRISSDLDEYDLASYLLEPNPQSIPEDIIGHYKHLSPAIYQDKFENSQTSLHIIAAEMLLSSLRELPANAELLDLGAGVGMNGEALRLVLPHKDYDLTAVENATNMCYAINHTRCYNSIVHKSIENFLCSNKSKYHGIIALGSLSFTQDLYWYLKKIHNALENRGACILVFKIGDETKLDVSRINFVYLQKDLEEVMLKAKLKIKETKLKSLKADETYFLISCTAG</sequence>
<dbReference type="SUPFAM" id="SSF53335">
    <property type="entry name" value="S-adenosyl-L-methionine-dependent methyltransferases"/>
    <property type="match status" value="1"/>
</dbReference>
<keyword evidence="2" id="KW-1185">Reference proteome</keyword>
<dbReference type="EMBL" id="CP027845">
    <property type="protein sequence ID" value="AVP88150.1"/>
    <property type="molecule type" value="Genomic_DNA"/>
</dbReference>
<organism evidence="1 2">
    <name type="scientific">Candidatus Phycorickettsia trachydisci</name>
    <dbReference type="NCBI Taxonomy" id="2115978"/>
    <lineage>
        <taxon>Bacteria</taxon>
        <taxon>Pseudomonadati</taxon>
        <taxon>Pseudomonadota</taxon>
        <taxon>Alphaproteobacteria</taxon>
        <taxon>Rickettsiales</taxon>
        <taxon>Rickettsiaceae</taxon>
        <taxon>Candidatus Phycorickettsia</taxon>
    </lineage>
</organism>
<evidence type="ECO:0008006" key="3">
    <source>
        <dbReference type="Google" id="ProtNLM"/>
    </source>
</evidence>
<dbReference type="RefSeq" id="WP_106874963.1">
    <property type="nucleotide sequence ID" value="NZ_CP027845.1"/>
</dbReference>
<dbReference type="CDD" id="cd02440">
    <property type="entry name" value="AdoMet_MTases"/>
    <property type="match status" value="1"/>
</dbReference>